<gene>
    <name evidence="6" type="ORF">HGG74_18305</name>
</gene>
<dbReference type="InterPro" id="IPR016084">
    <property type="entry name" value="Haem_Oase-like_multi-hlx"/>
</dbReference>
<feature type="binding site" evidence="4">
    <location>
        <position position="131"/>
    </location>
    <ligand>
        <name>heme b</name>
        <dbReference type="ChEBI" id="CHEBI:60344"/>
    </ligand>
</feature>
<evidence type="ECO:0000256" key="5">
    <source>
        <dbReference type="PIRSR" id="PIRSR000343-2"/>
    </source>
</evidence>
<sequence length="231" mass="25679">MMNDIVSFADRLRSATKADHESAENSGFITSLLEGRRSGADYVRLLVQYAYIYEALEAGSRALRRNAGPDLRALLDVRLDRMPSLRSDLKLLLPVYGVRVPRERLAATREYVARLEQAAAGSRPAFLAHHYLRYLGDLSGGRIMGQLVGRHYDVPPEMLSMWRFNGIGKPKPYKDGYRAALNAVMASPAEQQVFIDEVARGFGLNRALFEELDRRYPANVAGPGGKQLPGG</sequence>
<reference evidence="6 7" key="1">
    <citation type="submission" date="2020-04" db="EMBL/GenBank/DDBJ databases">
        <title>Arthrobacter sp. nov.</title>
        <authorList>
            <person name="Liu S."/>
        </authorList>
    </citation>
    <scope>NUCLEOTIDE SEQUENCE [LARGE SCALE GENOMIC DNA]</scope>
    <source>
        <strain evidence="6 7">E918</strain>
    </source>
</reference>
<proteinExistence type="predicted"/>
<organism evidence="6 7">
    <name type="scientific">Arthrobacter mobilis</name>
    <dbReference type="NCBI Taxonomy" id="2724944"/>
    <lineage>
        <taxon>Bacteria</taxon>
        <taxon>Bacillati</taxon>
        <taxon>Actinomycetota</taxon>
        <taxon>Actinomycetes</taxon>
        <taxon>Micrococcales</taxon>
        <taxon>Micrococcaceae</taxon>
        <taxon>Arthrobacter</taxon>
    </lineage>
</organism>
<feature type="binding site" evidence="4">
    <location>
        <position position="178"/>
    </location>
    <ligand>
        <name>heme b</name>
        <dbReference type="ChEBI" id="CHEBI:60344"/>
    </ligand>
</feature>
<evidence type="ECO:0000256" key="2">
    <source>
        <dbReference type="ARBA" id="ARBA00022723"/>
    </source>
</evidence>
<name>A0A7X6K785_9MICC</name>
<dbReference type="Pfam" id="PF01126">
    <property type="entry name" value="Heme_oxygenase"/>
    <property type="match status" value="1"/>
</dbReference>
<protein>
    <submittedName>
        <fullName evidence="6">Biliverdin-producing heme oxygenase</fullName>
    </submittedName>
</protein>
<keyword evidence="1 4" id="KW-0349">Heme</keyword>
<dbReference type="GO" id="GO:0046872">
    <property type="term" value="F:metal ion binding"/>
    <property type="evidence" value="ECO:0007669"/>
    <property type="project" value="UniProtKB-KW"/>
</dbReference>
<keyword evidence="7" id="KW-1185">Reference proteome</keyword>
<dbReference type="GO" id="GO:0006788">
    <property type="term" value="P:heme oxidation"/>
    <property type="evidence" value="ECO:0007669"/>
    <property type="project" value="InterPro"/>
</dbReference>
<dbReference type="PANTHER" id="PTHR10720:SF0">
    <property type="entry name" value="HEME OXYGENASE"/>
    <property type="match status" value="1"/>
</dbReference>
<dbReference type="AlphaFoldDB" id="A0A7X6K785"/>
<accession>A0A7X6K785</accession>
<dbReference type="PRINTS" id="PR00088">
    <property type="entry name" value="HAEMOXYGNASE"/>
</dbReference>
<dbReference type="GO" id="GO:0004392">
    <property type="term" value="F:heme oxygenase (decyclizing) activity"/>
    <property type="evidence" value="ECO:0007669"/>
    <property type="project" value="InterPro"/>
</dbReference>
<evidence type="ECO:0000256" key="3">
    <source>
        <dbReference type="ARBA" id="ARBA00023004"/>
    </source>
</evidence>
<dbReference type="GO" id="GO:0020037">
    <property type="term" value="F:heme binding"/>
    <property type="evidence" value="ECO:0007669"/>
    <property type="project" value="TreeGrafter"/>
</dbReference>
<evidence type="ECO:0000313" key="7">
    <source>
        <dbReference type="Proteomes" id="UP000544090"/>
    </source>
</evidence>
<keyword evidence="3 5" id="KW-0408">Iron</keyword>
<dbReference type="Gene3D" id="1.20.910.10">
    <property type="entry name" value="Heme oxygenase-like"/>
    <property type="match status" value="1"/>
</dbReference>
<dbReference type="EMBL" id="JAAZSQ010000024">
    <property type="protein sequence ID" value="NKX56441.1"/>
    <property type="molecule type" value="Genomic_DNA"/>
</dbReference>
<dbReference type="GO" id="GO:0042167">
    <property type="term" value="P:heme catabolic process"/>
    <property type="evidence" value="ECO:0007669"/>
    <property type="project" value="TreeGrafter"/>
</dbReference>
<evidence type="ECO:0000313" key="6">
    <source>
        <dbReference type="EMBL" id="NKX56441.1"/>
    </source>
</evidence>
<dbReference type="Proteomes" id="UP000544090">
    <property type="component" value="Unassembled WGS sequence"/>
</dbReference>
<comment type="caution">
    <text evidence="6">The sequence shown here is derived from an EMBL/GenBank/DDBJ whole genome shotgun (WGS) entry which is preliminary data.</text>
</comment>
<dbReference type="PANTHER" id="PTHR10720">
    <property type="entry name" value="HEME OXYGENASE"/>
    <property type="match status" value="1"/>
</dbReference>
<dbReference type="InterPro" id="IPR002051">
    <property type="entry name" value="Haem_Oase"/>
</dbReference>
<dbReference type="InterPro" id="IPR016053">
    <property type="entry name" value="Haem_Oase-like"/>
</dbReference>
<evidence type="ECO:0000256" key="1">
    <source>
        <dbReference type="ARBA" id="ARBA00022617"/>
    </source>
</evidence>
<dbReference type="RefSeq" id="WP_168488712.1">
    <property type="nucleotide sequence ID" value="NZ_JAAZSQ010000024.1"/>
</dbReference>
<feature type="binding site" evidence="4">
    <location>
        <position position="13"/>
    </location>
    <ligand>
        <name>heme b</name>
        <dbReference type="ChEBI" id="CHEBI:60344"/>
    </ligand>
</feature>
<feature type="binding site" description="axial binding residue" evidence="5">
    <location>
        <position position="20"/>
    </location>
    <ligand>
        <name>heme b</name>
        <dbReference type="ChEBI" id="CHEBI:60344"/>
    </ligand>
    <ligandPart>
        <name>Fe</name>
        <dbReference type="ChEBI" id="CHEBI:18248"/>
    </ligandPart>
</feature>
<dbReference type="GO" id="GO:0006979">
    <property type="term" value="P:response to oxidative stress"/>
    <property type="evidence" value="ECO:0007669"/>
    <property type="project" value="TreeGrafter"/>
</dbReference>
<evidence type="ECO:0000256" key="4">
    <source>
        <dbReference type="PIRSR" id="PIRSR000343-1"/>
    </source>
</evidence>
<dbReference type="SUPFAM" id="SSF48613">
    <property type="entry name" value="Heme oxygenase-like"/>
    <property type="match status" value="1"/>
</dbReference>
<dbReference type="CDD" id="cd19165">
    <property type="entry name" value="HemeO"/>
    <property type="match status" value="1"/>
</dbReference>
<keyword evidence="2 5" id="KW-0479">Metal-binding</keyword>
<dbReference type="PIRSF" id="PIRSF000343">
    <property type="entry name" value="Haem_Oase"/>
    <property type="match status" value="1"/>
</dbReference>